<sequence>MPNEWAKSVLSEIENISKERIDEVIREFMKDYKEGLLETKDWPTRVSGYTVAKAALNAYTRMLAKKFPGSCVNCICPGYVKTDINHNTGILSIDDGAENPARLALLPDNGPSGLFFALNEVVPF</sequence>
<proteinExistence type="predicted"/>
<dbReference type="Proteomes" id="UP000828941">
    <property type="component" value="Chromosome 8"/>
</dbReference>
<gene>
    <name evidence="1" type="ORF">L6164_021091</name>
</gene>
<dbReference type="EMBL" id="CM039433">
    <property type="protein sequence ID" value="KAI4328759.1"/>
    <property type="molecule type" value="Genomic_DNA"/>
</dbReference>
<evidence type="ECO:0000313" key="2">
    <source>
        <dbReference type="Proteomes" id="UP000828941"/>
    </source>
</evidence>
<organism evidence="1 2">
    <name type="scientific">Bauhinia variegata</name>
    <name type="common">Purple orchid tree</name>
    <name type="synonym">Phanera variegata</name>
    <dbReference type="NCBI Taxonomy" id="167791"/>
    <lineage>
        <taxon>Eukaryota</taxon>
        <taxon>Viridiplantae</taxon>
        <taxon>Streptophyta</taxon>
        <taxon>Embryophyta</taxon>
        <taxon>Tracheophyta</taxon>
        <taxon>Spermatophyta</taxon>
        <taxon>Magnoliopsida</taxon>
        <taxon>eudicotyledons</taxon>
        <taxon>Gunneridae</taxon>
        <taxon>Pentapetalae</taxon>
        <taxon>rosids</taxon>
        <taxon>fabids</taxon>
        <taxon>Fabales</taxon>
        <taxon>Fabaceae</taxon>
        <taxon>Cercidoideae</taxon>
        <taxon>Cercideae</taxon>
        <taxon>Bauhiniinae</taxon>
        <taxon>Bauhinia</taxon>
    </lineage>
</organism>
<name>A0ACB9MZ54_BAUVA</name>
<reference evidence="1 2" key="1">
    <citation type="journal article" date="2022" name="DNA Res.">
        <title>Chromosomal-level genome assembly of the orchid tree Bauhinia variegata (Leguminosae; Cercidoideae) supports the allotetraploid origin hypothesis of Bauhinia.</title>
        <authorList>
            <person name="Zhong Y."/>
            <person name="Chen Y."/>
            <person name="Zheng D."/>
            <person name="Pang J."/>
            <person name="Liu Y."/>
            <person name="Luo S."/>
            <person name="Meng S."/>
            <person name="Qian L."/>
            <person name="Wei D."/>
            <person name="Dai S."/>
            <person name="Zhou R."/>
        </authorList>
    </citation>
    <scope>NUCLEOTIDE SEQUENCE [LARGE SCALE GENOMIC DNA]</scope>
    <source>
        <strain evidence="1">BV-YZ2020</strain>
    </source>
</reference>
<comment type="caution">
    <text evidence="1">The sequence shown here is derived from an EMBL/GenBank/DDBJ whole genome shotgun (WGS) entry which is preliminary data.</text>
</comment>
<protein>
    <submittedName>
        <fullName evidence="1">Uncharacterized protein</fullName>
    </submittedName>
</protein>
<accession>A0ACB9MZ54</accession>
<evidence type="ECO:0000313" key="1">
    <source>
        <dbReference type="EMBL" id="KAI4328759.1"/>
    </source>
</evidence>
<keyword evidence="2" id="KW-1185">Reference proteome</keyword>